<dbReference type="EMBL" id="MJEQ01000889">
    <property type="protein sequence ID" value="OIT33409.1"/>
    <property type="molecule type" value="Genomic_DNA"/>
</dbReference>
<sequence>MSTSTKLLLDDGAPKTDGKEYRSVLGKLQYLSFTRPDITYSVNKLTQFNSPFVVHWKAVKRILRYLKETSQHGIRISPQPSTALYTYADADWAGDINDRRSISGYIVYLGMTPISWCSRKQPTVSRSSTEAEYRAVASALSETNWITHLLKDHHVTLSAAPTILCDNLGVTYFAENPVHHTKMKHLEVDLHFVRNQVRSGLVRISHIHSADQLADPLTKPLSKPAFQRMLPKLGVVSSRLT</sequence>
<dbReference type="CDD" id="cd09272">
    <property type="entry name" value="RNase_HI_RT_Ty1"/>
    <property type="match status" value="1"/>
</dbReference>
<dbReference type="InterPro" id="IPR043502">
    <property type="entry name" value="DNA/RNA_pol_sf"/>
</dbReference>
<dbReference type="Gramene" id="OIT33409">
    <property type="protein sequence ID" value="OIT33409"/>
    <property type="gene ID" value="A4A49_14107"/>
</dbReference>
<name>A0A314KX89_NICAT</name>
<evidence type="ECO:0000313" key="2">
    <source>
        <dbReference type="Proteomes" id="UP000187609"/>
    </source>
</evidence>
<dbReference type="Proteomes" id="UP000187609">
    <property type="component" value="Unassembled WGS sequence"/>
</dbReference>
<protein>
    <submittedName>
        <fullName evidence="1">Mitochondrial protein</fullName>
    </submittedName>
</protein>
<keyword evidence="2" id="KW-1185">Reference proteome</keyword>
<reference evidence="1" key="1">
    <citation type="submission" date="2016-11" db="EMBL/GenBank/DDBJ databases">
        <title>The genome of Nicotiana attenuata.</title>
        <authorList>
            <person name="Xu S."/>
            <person name="Brockmoeller T."/>
            <person name="Gaquerel E."/>
            <person name="Navarro A."/>
            <person name="Kuhl H."/>
            <person name="Gase K."/>
            <person name="Ling Z."/>
            <person name="Zhou W."/>
            <person name="Kreitzer C."/>
            <person name="Stanke M."/>
            <person name="Tang H."/>
            <person name="Lyons E."/>
            <person name="Pandey P."/>
            <person name="Pandey S.P."/>
            <person name="Timmermann B."/>
            <person name="Baldwin I.T."/>
        </authorList>
    </citation>
    <scope>NUCLEOTIDE SEQUENCE [LARGE SCALE GENOMIC DNA]</scope>
    <source>
        <strain evidence="1">UT</strain>
    </source>
</reference>
<dbReference type="SUPFAM" id="SSF56672">
    <property type="entry name" value="DNA/RNA polymerases"/>
    <property type="match status" value="1"/>
</dbReference>
<dbReference type="STRING" id="49451.A0A314KX89"/>
<accession>A0A314KX89</accession>
<organism evidence="1 2">
    <name type="scientific">Nicotiana attenuata</name>
    <name type="common">Coyote tobacco</name>
    <dbReference type="NCBI Taxonomy" id="49451"/>
    <lineage>
        <taxon>Eukaryota</taxon>
        <taxon>Viridiplantae</taxon>
        <taxon>Streptophyta</taxon>
        <taxon>Embryophyta</taxon>
        <taxon>Tracheophyta</taxon>
        <taxon>Spermatophyta</taxon>
        <taxon>Magnoliopsida</taxon>
        <taxon>eudicotyledons</taxon>
        <taxon>Gunneridae</taxon>
        <taxon>Pentapetalae</taxon>
        <taxon>asterids</taxon>
        <taxon>lamiids</taxon>
        <taxon>Solanales</taxon>
        <taxon>Solanaceae</taxon>
        <taxon>Nicotianoideae</taxon>
        <taxon>Nicotianeae</taxon>
        <taxon>Nicotiana</taxon>
    </lineage>
</organism>
<proteinExistence type="predicted"/>
<dbReference type="PANTHER" id="PTHR11439">
    <property type="entry name" value="GAG-POL-RELATED RETROTRANSPOSON"/>
    <property type="match status" value="1"/>
</dbReference>
<dbReference type="PANTHER" id="PTHR11439:SF463">
    <property type="entry name" value="REVERSE TRANSCRIPTASE TY1_COPIA-TYPE DOMAIN-CONTAINING PROTEIN"/>
    <property type="match status" value="1"/>
</dbReference>
<comment type="caution">
    <text evidence="1">The sequence shown here is derived from an EMBL/GenBank/DDBJ whole genome shotgun (WGS) entry which is preliminary data.</text>
</comment>
<dbReference type="AlphaFoldDB" id="A0A314KX89"/>
<evidence type="ECO:0000313" key="1">
    <source>
        <dbReference type="EMBL" id="OIT33409.1"/>
    </source>
</evidence>
<gene>
    <name evidence="1" type="ORF">A4A49_14107</name>
</gene>